<keyword evidence="2" id="KW-0732">Signal</keyword>
<evidence type="ECO:0000313" key="4">
    <source>
        <dbReference type="Proteomes" id="UP001611383"/>
    </source>
</evidence>
<dbReference type="PANTHER" id="PTHR33886:SF8">
    <property type="entry name" value="UNSATURATED RHAMNOGALACTURONAN HYDROLASE (EUROFUNG)"/>
    <property type="match status" value="1"/>
</dbReference>
<dbReference type="PROSITE" id="PS51257">
    <property type="entry name" value="PROKAR_LIPOPROTEIN"/>
    <property type="match status" value="1"/>
</dbReference>
<evidence type="ECO:0000313" key="3">
    <source>
        <dbReference type="EMBL" id="WNG47588.1"/>
    </source>
</evidence>
<name>A0ABY9WWR4_9BACT</name>
<dbReference type="EMBL" id="CP043494">
    <property type="protein sequence ID" value="WNG47588.1"/>
    <property type="molecule type" value="Genomic_DNA"/>
</dbReference>
<dbReference type="Proteomes" id="UP001611383">
    <property type="component" value="Chromosome"/>
</dbReference>
<evidence type="ECO:0000256" key="1">
    <source>
        <dbReference type="ARBA" id="ARBA00022801"/>
    </source>
</evidence>
<sequence length="404" mass="45435">MIASRAVVFRKKRHSFQSLALMGVLSAALASTSCDPDEPAPPSSTPSVGVALADSIIKEWPDPDTITTKKWEYTNGVLFVGFARLYEKTQDRRYLDYIKTWVDKYVDSNGDIPSYPAEHNLDLIQPANLFFPLYEATQEPKYKLAATKIRARYADFPVNTEGGFWHKTKYPDEMWLDGIYMAGPYITQYGAEFATSEEERTGSFDTVVKQIKLIHQHTYNPTTKLHFHAWDADRNVAWANPDTGVSPIHWNRSMGWFAMALVDTLEHLPSSHSGYQDIQDILRNVAEGLKNTQDPATGLWFQVLDKGDQPDNWLETSGSAMFVYALKKAVTLGYISNDYASVAQKGWEGVKSKITYGPDGHVVVRDSVQGMGVQVDYANYVNKERVENLPQGMFAVMLASTVME</sequence>
<keyword evidence="1" id="KW-0378">Hydrolase</keyword>
<dbReference type="SUPFAM" id="SSF48208">
    <property type="entry name" value="Six-hairpin glycosidases"/>
    <property type="match status" value="1"/>
</dbReference>
<protein>
    <recommendedName>
        <fullName evidence="5">Rhamnogalacturonides degradation protein RhiN</fullName>
    </recommendedName>
</protein>
<dbReference type="InterPro" id="IPR012341">
    <property type="entry name" value="6hp_glycosidase-like_sf"/>
</dbReference>
<dbReference type="InterPro" id="IPR010905">
    <property type="entry name" value="Glyco_hydro_88"/>
</dbReference>
<accession>A0ABY9WWR4</accession>
<gene>
    <name evidence="3" type="ORF">F0U60_28290</name>
</gene>
<dbReference type="InterPro" id="IPR052043">
    <property type="entry name" value="PolySaccharide_Degr_Enz"/>
</dbReference>
<evidence type="ECO:0000256" key="2">
    <source>
        <dbReference type="SAM" id="SignalP"/>
    </source>
</evidence>
<feature type="signal peptide" evidence="2">
    <location>
        <begin position="1"/>
        <end position="30"/>
    </location>
</feature>
<dbReference type="InterPro" id="IPR008928">
    <property type="entry name" value="6-hairpin_glycosidase_sf"/>
</dbReference>
<proteinExistence type="predicted"/>
<reference evidence="3 4" key="1">
    <citation type="submission" date="2019-08" db="EMBL/GenBank/DDBJ databases">
        <title>Archangium and Cystobacter genomes.</title>
        <authorList>
            <person name="Chen I.-C.K."/>
            <person name="Wielgoss S."/>
        </authorList>
    </citation>
    <scope>NUCLEOTIDE SEQUENCE [LARGE SCALE GENOMIC DNA]</scope>
    <source>
        <strain evidence="3 4">Cbm 6</strain>
    </source>
</reference>
<keyword evidence="4" id="KW-1185">Reference proteome</keyword>
<dbReference type="Gene3D" id="1.50.10.10">
    <property type="match status" value="1"/>
</dbReference>
<dbReference type="Pfam" id="PF07470">
    <property type="entry name" value="Glyco_hydro_88"/>
    <property type="match status" value="1"/>
</dbReference>
<evidence type="ECO:0008006" key="5">
    <source>
        <dbReference type="Google" id="ProtNLM"/>
    </source>
</evidence>
<feature type="chain" id="PRO_5046881414" description="Rhamnogalacturonides degradation protein RhiN" evidence="2">
    <location>
        <begin position="31"/>
        <end position="404"/>
    </location>
</feature>
<organism evidence="3 4">
    <name type="scientific">Archangium minus</name>
    <dbReference type="NCBI Taxonomy" id="83450"/>
    <lineage>
        <taxon>Bacteria</taxon>
        <taxon>Pseudomonadati</taxon>
        <taxon>Myxococcota</taxon>
        <taxon>Myxococcia</taxon>
        <taxon>Myxococcales</taxon>
        <taxon>Cystobacterineae</taxon>
        <taxon>Archangiaceae</taxon>
        <taxon>Archangium</taxon>
    </lineage>
</organism>
<dbReference type="PANTHER" id="PTHR33886">
    <property type="entry name" value="UNSATURATED RHAMNOGALACTURONAN HYDROLASE (EUROFUNG)"/>
    <property type="match status" value="1"/>
</dbReference>